<dbReference type="PROSITE" id="PS50977">
    <property type="entry name" value="HTH_TETR_2"/>
    <property type="match status" value="1"/>
</dbReference>
<evidence type="ECO:0000256" key="2">
    <source>
        <dbReference type="PROSITE-ProRule" id="PRU00335"/>
    </source>
</evidence>
<dbReference type="InterPro" id="IPR001647">
    <property type="entry name" value="HTH_TetR"/>
</dbReference>
<dbReference type="InterPro" id="IPR050624">
    <property type="entry name" value="HTH-type_Tx_Regulator"/>
</dbReference>
<accession>A0ABS2HCY6</accession>
<organism evidence="4 5">
    <name type="scientific">Paenibacillus rhizolycopersici</name>
    <dbReference type="NCBI Taxonomy" id="2780073"/>
    <lineage>
        <taxon>Bacteria</taxon>
        <taxon>Bacillati</taxon>
        <taxon>Bacillota</taxon>
        <taxon>Bacilli</taxon>
        <taxon>Bacillales</taxon>
        <taxon>Paenibacillaceae</taxon>
        <taxon>Paenibacillus</taxon>
    </lineage>
</organism>
<evidence type="ECO:0000313" key="5">
    <source>
        <dbReference type="Proteomes" id="UP001516620"/>
    </source>
</evidence>
<name>A0ABS2HCY6_9BACL</name>
<comment type="caution">
    <text evidence="4">The sequence shown here is derived from an EMBL/GenBank/DDBJ whole genome shotgun (WGS) entry which is preliminary data.</text>
</comment>
<dbReference type="Gene3D" id="1.10.357.10">
    <property type="entry name" value="Tetracycline Repressor, domain 2"/>
    <property type="match status" value="1"/>
</dbReference>
<gene>
    <name evidence="4" type="ORF">IM700_017220</name>
</gene>
<dbReference type="InterPro" id="IPR009057">
    <property type="entry name" value="Homeodomain-like_sf"/>
</dbReference>
<dbReference type="Pfam" id="PF00440">
    <property type="entry name" value="TetR_N"/>
    <property type="match status" value="1"/>
</dbReference>
<sequence length="204" mass="23365">MEKFWSLPLEKQHGIIDAALACFGTNGYKKTSMNDIAAEAGISKAMVFHYFGTKKALYLYLINYCSDLVMNEINSKFDETLTDFFERIKQATNIKVSVIGRHAAVLSFLTSVYFETNEEVRQDITAILAKGEDIRNRIALSGVDESKFKEGIDLQLLMNMLTWMAEGFTSQMSRGNKIDIEVIAREFFRSIDMLKAQFYRPEYL</sequence>
<dbReference type="PROSITE" id="PS01081">
    <property type="entry name" value="HTH_TETR_1"/>
    <property type="match status" value="1"/>
</dbReference>
<dbReference type="PANTHER" id="PTHR43479">
    <property type="entry name" value="ACREF/ENVCD OPERON REPRESSOR-RELATED"/>
    <property type="match status" value="1"/>
</dbReference>
<evidence type="ECO:0000256" key="1">
    <source>
        <dbReference type="ARBA" id="ARBA00023125"/>
    </source>
</evidence>
<dbReference type="EMBL" id="JADCNN020000018">
    <property type="protein sequence ID" value="MBM6997403.1"/>
    <property type="molecule type" value="Genomic_DNA"/>
</dbReference>
<dbReference type="SUPFAM" id="SSF46689">
    <property type="entry name" value="Homeodomain-like"/>
    <property type="match status" value="1"/>
</dbReference>
<dbReference type="PRINTS" id="PR00455">
    <property type="entry name" value="HTHTETR"/>
</dbReference>
<dbReference type="SUPFAM" id="SSF48498">
    <property type="entry name" value="Tetracyclin repressor-like, C-terminal domain"/>
    <property type="match status" value="1"/>
</dbReference>
<evidence type="ECO:0000313" key="4">
    <source>
        <dbReference type="EMBL" id="MBM6997403.1"/>
    </source>
</evidence>
<dbReference type="InterPro" id="IPR023772">
    <property type="entry name" value="DNA-bd_HTH_TetR-type_CS"/>
</dbReference>
<dbReference type="PANTHER" id="PTHR43479:SF11">
    <property type="entry name" value="ACREF_ENVCD OPERON REPRESSOR-RELATED"/>
    <property type="match status" value="1"/>
</dbReference>
<evidence type="ECO:0000259" key="3">
    <source>
        <dbReference type="PROSITE" id="PS50977"/>
    </source>
</evidence>
<keyword evidence="5" id="KW-1185">Reference proteome</keyword>
<feature type="domain" description="HTH tetR-type" evidence="3">
    <location>
        <begin position="9"/>
        <end position="69"/>
    </location>
</feature>
<feature type="DNA-binding region" description="H-T-H motif" evidence="2">
    <location>
        <begin position="32"/>
        <end position="51"/>
    </location>
</feature>
<dbReference type="InterPro" id="IPR036271">
    <property type="entry name" value="Tet_transcr_reg_TetR-rel_C_sf"/>
</dbReference>
<keyword evidence="1 2" id="KW-0238">DNA-binding</keyword>
<reference evidence="4 5" key="1">
    <citation type="submission" date="2021-01" db="EMBL/GenBank/DDBJ databases">
        <title>Paenibacillus sp.nov. isolated from the rhizosphere soil of tomato plant.</title>
        <authorList>
            <person name="Thin K.K."/>
            <person name="Zhang X."/>
            <person name="He S."/>
        </authorList>
    </citation>
    <scope>NUCLEOTIDE SEQUENCE [LARGE SCALE GENOMIC DNA]</scope>
    <source>
        <strain evidence="4 5">DXFW5</strain>
    </source>
</reference>
<dbReference type="Proteomes" id="UP001516620">
    <property type="component" value="Unassembled WGS sequence"/>
</dbReference>
<dbReference type="Gene3D" id="1.10.10.60">
    <property type="entry name" value="Homeodomain-like"/>
    <property type="match status" value="1"/>
</dbReference>
<protein>
    <submittedName>
        <fullName evidence="4">TetR/AcrR family transcriptional regulator</fullName>
    </submittedName>
</protein>
<proteinExistence type="predicted"/>
<dbReference type="RefSeq" id="WP_193419100.1">
    <property type="nucleotide sequence ID" value="NZ_JADCNN020000018.1"/>
</dbReference>